<protein>
    <submittedName>
        <fullName evidence="5">Glycosyltransferase</fullName>
        <ecNumber evidence="5">2.4.-.-</ecNumber>
    </submittedName>
</protein>
<dbReference type="SUPFAM" id="SSF53448">
    <property type="entry name" value="Nucleotide-diphospho-sugar transferases"/>
    <property type="match status" value="1"/>
</dbReference>
<name>A0A9E8ZDB6_9CYAN</name>
<evidence type="ECO:0000256" key="3">
    <source>
        <dbReference type="ARBA" id="ARBA00022676"/>
    </source>
</evidence>
<proteinExistence type="inferred from homology"/>
<dbReference type="KEGG" id="tsin:OXH18_18560"/>
<keyword evidence="4 5" id="KW-0808">Transferase</keyword>
<dbReference type="EMBL" id="CP113797">
    <property type="protein sequence ID" value="WAL59160.1"/>
    <property type="molecule type" value="Genomic_DNA"/>
</dbReference>
<evidence type="ECO:0000256" key="4">
    <source>
        <dbReference type="ARBA" id="ARBA00022679"/>
    </source>
</evidence>
<dbReference type="PANTHER" id="PTHR43179:SF12">
    <property type="entry name" value="GALACTOFURANOSYLTRANSFERASE GLFT2"/>
    <property type="match status" value="1"/>
</dbReference>
<evidence type="ECO:0000313" key="6">
    <source>
        <dbReference type="Proteomes" id="UP001163152"/>
    </source>
</evidence>
<dbReference type="Proteomes" id="UP001163152">
    <property type="component" value="Chromosome"/>
</dbReference>
<dbReference type="Pfam" id="PF13641">
    <property type="entry name" value="Glyco_tranf_2_3"/>
    <property type="match status" value="1"/>
</dbReference>
<sequence length="338" mass="38460">MLTITVLIPTYRRVHDLKRCLDGLKQQSRPADEVLVVVRDTDTETCQFLEWFEPGLLPLRLVKVSLPGQVAALNAGLAVASGDIIAMTDDDAVPKPNWLDRIETYFLFNEQVGAVGGRDWVHQGERRMDATRSLVGKVQWFGRLIGQHHLGAGPPRWVEFLKGANMSYRQTAIAALKFDERLRGTGAQVHNDLAFSLSVHRLGWKLLYDPLVAVDHYPAPRFDEDQRGQFDRIALVNKVHNETLILLEYLSPPRRIAFLVWALLIGTRSYRGLAQCLRFLPQEKLLTIHKLFAALQGRWQGWQTWRHSAYQASAPQLAVNSKSMEPKLQPINTYRTSH</sequence>
<accession>A0A9E8ZDB6</accession>
<comment type="pathway">
    <text evidence="1">Cell wall biogenesis; cell wall polysaccharide biosynthesis.</text>
</comment>
<dbReference type="EC" id="2.4.-.-" evidence="5"/>
<keyword evidence="3 5" id="KW-0328">Glycosyltransferase</keyword>
<dbReference type="GO" id="GO:0016757">
    <property type="term" value="F:glycosyltransferase activity"/>
    <property type="evidence" value="ECO:0007669"/>
    <property type="project" value="UniProtKB-KW"/>
</dbReference>
<gene>
    <name evidence="5" type="ORF">OXH18_18560</name>
</gene>
<dbReference type="InterPro" id="IPR029044">
    <property type="entry name" value="Nucleotide-diphossugar_trans"/>
</dbReference>
<dbReference type="Gene3D" id="3.90.550.10">
    <property type="entry name" value="Spore Coat Polysaccharide Biosynthesis Protein SpsA, Chain A"/>
    <property type="match status" value="1"/>
</dbReference>
<evidence type="ECO:0000313" key="5">
    <source>
        <dbReference type="EMBL" id="WAL59160.1"/>
    </source>
</evidence>
<keyword evidence="6" id="KW-1185">Reference proteome</keyword>
<organism evidence="5 6">
    <name type="scientific">Thermocoleostomius sinensis A174</name>
    <dbReference type="NCBI Taxonomy" id="2016057"/>
    <lineage>
        <taxon>Bacteria</taxon>
        <taxon>Bacillati</taxon>
        <taxon>Cyanobacteriota</taxon>
        <taxon>Cyanophyceae</taxon>
        <taxon>Oculatellales</taxon>
        <taxon>Oculatellaceae</taxon>
        <taxon>Thermocoleostomius</taxon>
    </lineage>
</organism>
<dbReference type="AlphaFoldDB" id="A0A9E8ZDB6"/>
<dbReference type="PANTHER" id="PTHR43179">
    <property type="entry name" value="RHAMNOSYLTRANSFERASE WBBL"/>
    <property type="match status" value="1"/>
</dbReference>
<evidence type="ECO:0000256" key="1">
    <source>
        <dbReference type="ARBA" id="ARBA00004776"/>
    </source>
</evidence>
<reference evidence="5" key="1">
    <citation type="submission" date="2022-12" db="EMBL/GenBank/DDBJ databases">
        <title>Polyphasic identification of a Novel Hot-Spring Cyanobacterium Ocullathermofonsia sinensis gen nov. sp. nov. and Genomic Insights on its Adaptations to the Thermal Habitat.</title>
        <authorList>
            <person name="Daroch M."/>
            <person name="Tang J."/>
            <person name="Jiang Y."/>
        </authorList>
    </citation>
    <scope>NUCLEOTIDE SEQUENCE</scope>
    <source>
        <strain evidence="5">PKUAC-SCTA174</strain>
    </source>
</reference>
<comment type="similarity">
    <text evidence="2">Belongs to the glycosyltransferase 2 family.</text>
</comment>
<dbReference type="CDD" id="cd00761">
    <property type="entry name" value="Glyco_tranf_GTA_type"/>
    <property type="match status" value="1"/>
</dbReference>
<evidence type="ECO:0000256" key="2">
    <source>
        <dbReference type="ARBA" id="ARBA00006739"/>
    </source>
</evidence>
<dbReference type="RefSeq" id="WP_268608790.1">
    <property type="nucleotide sequence ID" value="NZ_CP113797.1"/>
</dbReference>